<gene>
    <name evidence="7" type="ORF">ABL78_4806</name>
</gene>
<dbReference type="InterPro" id="IPR036249">
    <property type="entry name" value="Thioredoxin-like_sf"/>
</dbReference>
<comment type="caution">
    <text evidence="7">The sequence shown here is derived from an EMBL/GenBank/DDBJ whole genome shotgun (WGS) entry which is preliminary data.</text>
</comment>
<comment type="similarity">
    <text evidence="1 4">Belongs to the protein disulfide isomerase family.</text>
</comment>
<dbReference type="Proteomes" id="UP000038009">
    <property type="component" value="Unassembled WGS sequence"/>
</dbReference>
<keyword evidence="7" id="KW-0413">Isomerase</keyword>
<evidence type="ECO:0000313" key="8">
    <source>
        <dbReference type="Proteomes" id="UP000038009"/>
    </source>
</evidence>
<keyword evidence="3" id="KW-0677">Repeat</keyword>
<dbReference type="OMA" id="GTDKAVC"/>
<evidence type="ECO:0000256" key="2">
    <source>
        <dbReference type="ARBA" id="ARBA00022729"/>
    </source>
</evidence>
<feature type="chain" id="PRO_5005873706" evidence="5">
    <location>
        <begin position="24"/>
        <end position="133"/>
    </location>
</feature>
<dbReference type="Gene3D" id="3.40.30.10">
    <property type="entry name" value="Glutaredoxin"/>
    <property type="match status" value="1"/>
</dbReference>
<dbReference type="InterPro" id="IPR017937">
    <property type="entry name" value="Thioredoxin_CS"/>
</dbReference>
<dbReference type="PRINTS" id="PR00421">
    <property type="entry name" value="THIOREDOXIN"/>
</dbReference>
<dbReference type="Pfam" id="PF00085">
    <property type="entry name" value="Thioredoxin"/>
    <property type="match status" value="1"/>
</dbReference>
<dbReference type="InterPro" id="IPR051063">
    <property type="entry name" value="PDI"/>
</dbReference>
<evidence type="ECO:0000256" key="1">
    <source>
        <dbReference type="ARBA" id="ARBA00006347"/>
    </source>
</evidence>
<dbReference type="PANTHER" id="PTHR45672:SF16">
    <property type="entry name" value="DISULFIDE ISOMERASE, PUTATIVE-RELATED"/>
    <property type="match status" value="1"/>
</dbReference>
<organism evidence="7 8">
    <name type="scientific">Leptomonas seymouri</name>
    <dbReference type="NCBI Taxonomy" id="5684"/>
    <lineage>
        <taxon>Eukaryota</taxon>
        <taxon>Discoba</taxon>
        <taxon>Euglenozoa</taxon>
        <taxon>Kinetoplastea</taxon>
        <taxon>Metakinetoplastina</taxon>
        <taxon>Trypanosomatida</taxon>
        <taxon>Trypanosomatidae</taxon>
        <taxon>Leishmaniinae</taxon>
        <taxon>Leptomonas</taxon>
    </lineage>
</organism>
<name>A0A0N1I5T9_LEPSE</name>
<dbReference type="PROSITE" id="PS51352">
    <property type="entry name" value="THIOREDOXIN_2"/>
    <property type="match status" value="1"/>
</dbReference>
<dbReference type="SUPFAM" id="SSF52833">
    <property type="entry name" value="Thioredoxin-like"/>
    <property type="match status" value="1"/>
</dbReference>
<dbReference type="EMBL" id="LJSK01000147">
    <property type="protein sequence ID" value="KPI86114.1"/>
    <property type="molecule type" value="Genomic_DNA"/>
</dbReference>
<keyword evidence="8" id="KW-1185">Reference proteome</keyword>
<dbReference type="GO" id="GO:0003756">
    <property type="term" value="F:protein disulfide isomerase activity"/>
    <property type="evidence" value="ECO:0007669"/>
    <property type="project" value="InterPro"/>
</dbReference>
<evidence type="ECO:0000256" key="4">
    <source>
        <dbReference type="RuleBase" id="RU004208"/>
    </source>
</evidence>
<reference evidence="7 8" key="1">
    <citation type="journal article" date="2015" name="PLoS Pathog.">
        <title>Leptomonas seymouri: Adaptations to the Dixenous Life Cycle Analyzed by Genome Sequencing, Transcriptome Profiling and Co-infection with Leishmania donovani.</title>
        <authorList>
            <person name="Kraeva N."/>
            <person name="Butenko A."/>
            <person name="Hlavacova J."/>
            <person name="Kostygov A."/>
            <person name="Myskova J."/>
            <person name="Grybchuk D."/>
            <person name="Lestinova T."/>
            <person name="Votypka J."/>
            <person name="Volf P."/>
            <person name="Opperdoes F."/>
            <person name="Flegontov P."/>
            <person name="Lukes J."/>
            <person name="Yurchenko V."/>
        </authorList>
    </citation>
    <scope>NUCLEOTIDE SEQUENCE [LARGE SCALE GENOMIC DNA]</scope>
    <source>
        <strain evidence="7 8">ATCC 30220</strain>
    </source>
</reference>
<dbReference type="InterPro" id="IPR013766">
    <property type="entry name" value="Thioredoxin_domain"/>
</dbReference>
<feature type="signal peptide" evidence="5">
    <location>
        <begin position="1"/>
        <end position="23"/>
    </location>
</feature>
<dbReference type="PROSITE" id="PS00194">
    <property type="entry name" value="THIOREDOXIN_1"/>
    <property type="match status" value="1"/>
</dbReference>
<feature type="domain" description="Thioredoxin" evidence="6">
    <location>
        <begin position="7"/>
        <end position="133"/>
    </location>
</feature>
<dbReference type="InterPro" id="IPR005788">
    <property type="entry name" value="PDI_thioredoxin-like_dom"/>
</dbReference>
<evidence type="ECO:0000256" key="3">
    <source>
        <dbReference type="ARBA" id="ARBA00022737"/>
    </source>
</evidence>
<sequence>MSYMKKVLALFLLAAFSLLCAKADLVELNPENFKSVVNNPKKNVFVMFYAPWCGHCNHMKPDWQKLADEYNVDTDDTVIARVDASAHQDIARDNSVSGFPTMKLFTKKNKSGVQYNGPRDVDSLKAFLKQNIQ</sequence>
<accession>A0A0N1I5T9</accession>
<keyword evidence="2 5" id="KW-0732">Signal</keyword>
<dbReference type="GO" id="GO:0006457">
    <property type="term" value="P:protein folding"/>
    <property type="evidence" value="ECO:0007669"/>
    <property type="project" value="TreeGrafter"/>
</dbReference>
<dbReference type="AlphaFoldDB" id="A0A0N1I5T9"/>
<protein>
    <submittedName>
        <fullName evidence="7">Protein disulfide isomerase</fullName>
    </submittedName>
</protein>
<dbReference type="NCBIfam" id="TIGR01126">
    <property type="entry name" value="pdi_dom"/>
    <property type="match status" value="1"/>
</dbReference>
<dbReference type="VEuPathDB" id="TriTrypDB:Lsey_0147_0020"/>
<proteinExistence type="inferred from homology"/>
<dbReference type="OrthoDB" id="72053at2759"/>
<evidence type="ECO:0000313" key="7">
    <source>
        <dbReference type="EMBL" id="KPI86114.1"/>
    </source>
</evidence>
<dbReference type="PANTHER" id="PTHR45672">
    <property type="entry name" value="PROTEIN DISULFIDE-ISOMERASE C17H9.14C-RELATED"/>
    <property type="match status" value="1"/>
</dbReference>
<evidence type="ECO:0000256" key="5">
    <source>
        <dbReference type="SAM" id="SignalP"/>
    </source>
</evidence>
<dbReference type="GO" id="GO:0005783">
    <property type="term" value="C:endoplasmic reticulum"/>
    <property type="evidence" value="ECO:0007669"/>
    <property type="project" value="TreeGrafter"/>
</dbReference>
<evidence type="ECO:0000259" key="6">
    <source>
        <dbReference type="PROSITE" id="PS51352"/>
    </source>
</evidence>